<dbReference type="RefSeq" id="WP_141278826.1">
    <property type="nucleotide sequence ID" value="NZ_BAAARZ010000015.1"/>
</dbReference>
<accession>A0A4Y3WMX9</accession>
<dbReference type="Proteomes" id="UP000320338">
    <property type="component" value="Unassembled WGS sequence"/>
</dbReference>
<dbReference type="InterPro" id="IPR029063">
    <property type="entry name" value="SAM-dependent_MTases_sf"/>
</dbReference>
<sequence length="207" mass="21593">MLTVVPGFDAALSGSTARLRRSDGVEVELAVARWHDPASEGDGWLLDRCSGAVIDLGCGPGRLVEALLGRRLPALGVDASAAAEALCRRRRAPMVRRDVFAPQPAEGCWDHVLLADGNIGIGGDPLRLLRRAAALLASGGTVLVETDPDPGMWWRGSVQVCTADADGAAVPWACAGADALTRLAPRAGLVRTGGLAGPRSFVELRRS</sequence>
<evidence type="ECO:0000313" key="1">
    <source>
        <dbReference type="EMBL" id="GEC20292.1"/>
    </source>
</evidence>
<name>A0A4Y3WMX9_9PSEU</name>
<keyword evidence="1" id="KW-0489">Methyltransferase</keyword>
<protein>
    <submittedName>
        <fullName evidence="1">Methyltransferase type 12</fullName>
    </submittedName>
</protein>
<gene>
    <name evidence="1" type="ORF">PHY01_25750</name>
</gene>
<evidence type="ECO:0000313" key="2">
    <source>
        <dbReference type="Proteomes" id="UP000320338"/>
    </source>
</evidence>
<dbReference type="EMBL" id="BJNG01000018">
    <property type="protein sequence ID" value="GEC20292.1"/>
    <property type="molecule type" value="Genomic_DNA"/>
</dbReference>
<dbReference type="SUPFAM" id="SSF53335">
    <property type="entry name" value="S-adenosyl-L-methionine-dependent methyltransferases"/>
    <property type="match status" value="1"/>
</dbReference>
<keyword evidence="2" id="KW-1185">Reference proteome</keyword>
<dbReference type="Gene3D" id="3.40.50.150">
    <property type="entry name" value="Vaccinia Virus protein VP39"/>
    <property type="match status" value="1"/>
</dbReference>
<dbReference type="OrthoDB" id="4484556at2"/>
<proteinExistence type="predicted"/>
<keyword evidence="1" id="KW-0808">Transferase</keyword>
<comment type="caution">
    <text evidence="1">The sequence shown here is derived from an EMBL/GenBank/DDBJ whole genome shotgun (WGS) entry which is preliminary data.</text>
</comment>
<dbReference type="GO" id="GO:0008168">
    <property type="term" value="F:methyltransferase activity"/>
    <property type="evidence" value="ECO:0007669"/>
    <property type="project" value="UniProtKB-KW"/>
</dbReference>
<dbReference type="Pfam" id="PF13489">
    <property type="entry name" value="Methyltransf_23"/>
    <property type="match status" value="1"/>
</dbReference>
<reference evidence="1 2" key="1">
    <citation type="submission" date="2019-06" db="EMBL/GenBank/DDBJ databases">
        <title>Whole genome shotgun sequence of Pseudonocardia hydrocarbonoxydans NBRC 14498.</title>
        <authorList>
            <person name="Hosoyama A."/>
            <person name="Uohara A."/>
            <person name="Ohji S."/>
            <person name="Ichikawa N."/>
        </authorList>
    </citation>
    <scope>NUCLEOTIDE SEQUENCE [LARGE SCALE GENOMIC DNA]</scope>
    <source>
        <strain evidence="1 2">NBRC 14498</strain>
    </source>
</reference>
<dbReference type="AlphaFoldDB" id="A0A4Y3WMX9"/>
<dbReference type="GO" id="GO:0032259">
    <property type="term" value="P:methylation"/>
    <property type="evidence" value="ECO:0007669"/>
    <property type="project" value="UniProtKB-KW"/>
</dbReference>
<organism evidence="1 2">
    <name type="scientific">Pseudonocardia hydrocarbonoxydans</name>
    <dbReference type="NCBI Taxonomy" id="76726"/>
    <lineage>
        <taxon>Bacteria</taxon>
        <taxon>Bacillati</taxon>
        <taxon>Actinomycetota</taxon>
        <taxon>Actinomycetes</taxon>
        <taxon>Pseudonocardiales</taxon>
        <taxon>Pseudonocardiaceae</taxon>
        <taxon>Pseudonocardia</taxon>
    </lineage>
</organism>